<evidence type="ECO:0000313" key="2">
    <source>
        <dbReference type="EMBL" id="QHU26985.1"/>
    </source>
</evidence>
<name>A0A6C0LA86_9ZZZZ</name>
<sequence>MSSSNNNSGRNSPTNSSILTTSEQPSIPTVNQPNIDDLFNEYIDTSGNVTVSYDVSGSVTYVSHVQDISTNNVFSATCEDNTIMPVPVPIVSDLSSITVHGPGYDITNETGKSADGSFIIRETFASSTDPSNNDVNINANLTEIVTTYIDASNNNAADILLNQIKLYAADINCSDFHGKGTIDDYAVLFQAAGRIANESKHMELDIDIEGFSEFGKAADDLANLFESFITKLQNVNIITDIGFLTTISIALGKIVNLSKIFGKFKETIFTTTTIQVPKSAHDTKVVLQGVMDEVNCAMQYINYFVSPVDASLNGAQLSDVEKNIIAKSIDTIDSWNVLCEQGVSIAMASDPDVQYIQQASSQLKNTTFNLKTVTNTLKNKLASFNITC</sequence>
<feature type="region of interest" description="Disordered" evidence="1">
    <location>
        <begin position="1"/>
        <end position="30"/>
    </location>
</feature>
<proteinExistence type="predicted"/>
<organism evidence="2">
    <name type="scientific">viral metagenome</name>
    <dbReference type="NCBI Taxonomy" id="1070528"/>
    <lineage>
        <taxon>unclassified sequences</taxon>
        <taxon>metagenomes</taxon>
        <taxon>organismal metagenomes</taxon>
    </lineage>
</organism>
<feature type="compositionally biased region" description="Polar residues" evidence="1">
    <location>
        <begin position="18"/>
        <end position="30"/>
    </location>
</feature>
<dbReference type="AlphaFoldDB" id="A0A6C0LA86"/>
<dbReference type="EMBL" id="MN740447">
    <property type="protein sequence ID" value="QHU26985.1"/>
    <property type="molecule type" value="Genomic_DNA"/>
</dbReference>
<protein>
    <submittedName>
        <fullName evidence="2">Uncharacterized protein</fullName>
    </submittedName>
</protein>
<evidence type="ECO:0000256" key="1">
    <source>
        <dbReference type="SAM" id="MobiDB-lite"/>
    </source>
</evidence>
<feature type="compositionally biased region" description="Low complexity" evidence="1">
    <location>
        <begin position="1"/>
        <end position="17"/>
    </location>
</feature>
<accession>A0A6C0LA86</accession>
<reference evidence="2" key="1">
    <citation type="journal article" date="2020" name="Nature">
        <title>Giant virus diversity and host interactions through global metagenomics.</title>
        <authorList>
            <person name="Schulz F."/>
            <person name="Roux S."/>
            <person name="Paez-Espino D."/>
            <person name="Jungbluth S."/>
            <person name="Walsh D.A."/>
            <person name="Denef V.J."/>
            <person name="McMahon K.D."/>
            <person name="Konstantinidis K.T."/>
            <person name="Eloe-Fadrosh E.A."/>
            <person name="Kyrpides N.C."/>
            <person name="Woyke T."/>
        </authorList>
    </citation>
    <scope>NUCLEOTIDE SEQUENCE</scope>
    <source>
        <strain evidence="2">GVMAG-M-3300027759-42</strain>
    </source>
</reference>